<protein>
    <submittedName>
        <fullName evidence="2">Uncharacterized protein</fullName>
    </submittedName>
</protein>
<dbReference type="OrthoDB" id="435911at2759"/>
<evidence type="ECO:0000256" key="1">
    <source>
        <dbReference type="SAM" id="MobiDB-lite"/>
    </source>
</evidence>
<name>A0A812VWQ4_SYMPI</name>
<keyword evidence="3" id="KW-1185">Reference proteome</keyword>
<dbReference type="EMBL" id="CAJNIZ010043282">
    <property type="protein sequence ID" value="CAE7656380.1"/>
    <property type="molecule type" value="Genomic_DNA"/>
</dbReference>
<comment type="caution">
    <text evidence="2">The sequence shown here is derived from an EMBL/GenBank/DDBJ whole genome shotgun (WGS) entry which is preliminary data.</text>
</comment>
<accession>A0A812VWQ4</accession>
<evidence type="ECO:0000313" key="3">
    <source>
        <dbReference type="Proteomes" id="UP000649617"/>
    </source>
</evidence>
<feature type="compositionally biased region" description="Acidic residues" evidence="1">
    <location>
        <begin position="325"/>
        <end position="343"/>
    </location>
</feature>
<reference evidence="2" key="1">
    <citation type="submission" date="2021-02" db="EMBL/GenBank/DDBJ databases">
        <authorList>
            <person name="Dougan E. K."/>
            <person name="Rhodes N."/>
            <person name="Thang M."/>
            <person name="Chan C."/>
        </authorList>
    </citation>
    <scope>NUCLEOTIDE SEQUENCE</scope>
</reference>
<sequence>MSSMLFGRHGIVLAAIIASIKWKFTPLTLRQYKLQEHERDLKKVNPDPKPCLRGPDRAVRAGQLWKFYACFEPLIRQHRTMYYVVSNLVMPLTKSRKISYAELVGPNKVAWFVSHFWGTSFRHFVFSIRKHAESVAVSNNNCNYVANWADRAYWICSFSNNQWNVAEEVGSSWEESSFYLTLTCGYCDGTAMILDDDAMPLTRAWCLFEVLQTKEIKDRQSTFQGLWLCTATGVLHKGKAGVDVAMRIAERLSTLRLEDATASVQKDKDMIDNLVSQMPGGFNAMNGFVKRNIAEALLRMQEAFSNDFSKLMDSLGQTKLQSAQMEEEISVQPAEEAEEEEQAVELSLNGSRSAEPMP</sequence>
<gene>
    <name evidence="2" type="ORF">SPIL2461_LOCUS17647</name>
</gene>
<proteinExistence type="predicted"/>
<evidence type="ECO:0000313" key="2">
    <source>
        <dbReference type="EMBL" id="CAE7656380.1"/>
    </source>
</evidence>
<dbReference type="AlphaFoldDB" id="A0A812VWQ4"/>
<feature type="region of interest" description="Disordered" evidence="1">
    <location>
        <begin position="322"/>
        <end position="358"/>
    </location>
</feature>
<organism evidence="2 3">
    <name type="scientific">Symbiodinium pilosum</name>
    <name type="common">Dinoflagellate</name>
    <dbReference type="NCBI Taxonomy" id="2952"/>
    <lineage>
        <taxon>Eukaryota</taxon>
        <taxon>Sar</taxon>
        <taxon>Alveolata</taxon>
        <taxon>Dinophyceae</taxon>
        <taxon>Suessiales</taxon>
        <taxon>Symbiodiniaceae</taxon>
        <taxon>Symbiodinium</taxon>
    </lineage>
</organism>
<dbReference type="Proteomes" id="UP000649617">
    <property type="component" value="Unassembled WGS sequence"/>
</dbReference>